<gene>
    <name evidence="5" type="primary">melR_3</name>
    <name evidence="5" type="ORF">ERS852502_01561</name>
</gene>
<dbReference type="CDD" id="cd02208">
    <property type="entry name" value="cupin_RmlC-like"/>
    <property type="match status" value="1"/>
</dbReference>
<keyword evidence="1" id="KW-0805">Transcription regulation</keyword>
<dbReference type="PROSITE" id="PS01124">
    <property type="entry name" value="HTH_ARAC_FAMILY_2"/>
    <property type="match status" value="1"/>
</dbReference>
<evidence type="ECO:0000259" key="4">
    <source>
        <dbReference type="PROSITE" id="PS01124"/>
    </source>
</evidence>
<dbReference type="PANTHER" id="PTHR43280:SF28">
    <property type="entry name" value="HTH-TYPE TRANSCRIPTIONAL ACTIVATOR RHAS"/>
    <property type="match status" value="1"/>
</dbReference>
<dbReference type="Gene3D" id="2.60.120.10">
    <property type="entry name" value="Jelly Rolls"/>
    <property type="match status" value="1"/>
</dbReference>
<dbReference type="GO" id="GO:0043565">
    <property type="term" value="F:sequence-specific DNA binding"/>
    <property type="evidence" value="ECO:0007669"/>
    <property type="project" value="InterPro"/>
</dbReference>
<dbReference type="Proteomes" id="UP000078383">
    <property type="component" value="Unassembled WGS sequence"/>
</dbReference>
<dbReference type="SUPFAM" id="SSF46689">
    <property type="entry name" value="Homeodomain-like"/>
    <property type="match status" value="2"/>
</dbReference>
<evidence type="ECO:0000256" key="1">
    <source>
        <dbReference type="ARBA" id="ARBA00023015"/>
    </source>
</evidence>
<evidence type="ECO:0000313" key="5">
    <source>
        <dbReference type="EMBL" id="CUQ87451.1"/>
    </source>
</evidence>
<keyword evidence="2" id="KW-0238">DNA-binding</keyword>
<evidence type="ECO:0000256" key="2">
    <source>
        <dbReference type="ARBA" id="ARBA00023125"/>
    </source>
</evidence>
<sequence>MKYINYREERNHGTIDFPIEFYHVTPNHPRYEMSYHWHIEYELIRVLKGKLLMSIGENEFTAVAGDLIFIKGGLLHGGIPKDCVYECLVFNLESLMAVNHASERLLKKIGSDTLTIPSLIKAPVKNLEHITSMMFEHIKKRTEGHELMVIGTLYEFLGYILENKLYENVRIISQKDSRKIEHLKKALEVIENNYADCITLEDLAQAAGMNSKYFCRYFKDMTHRTPVDYLNYYRIEQACFKLVTSNESIADIGLSCGFNDVSYFIKTFKKYKGMTPKKYLRAPL</sequence>
<dbReference type="InterPro" id="IPR014710">
    <property type="entry name" value="RmlC-like_jellyroll"/>
</dbReference>
<evidence type="ECO:0000256" key="3">
    <source>
        <dbReference type="ARBA" id="ARBA00023163"/>
    </source>
</evidence>
<dbReference type="PROSITE" id="PS00041">
    <property type="entry name" value="HTH_ARAC_FAMILY_1"/>
    <property type="match status" value="1"/>
</dbReference>
<dbReference type="Pfam" id="PF02311">
    <property type="entry name" value="AraC_binding"/>
    <property type="match status" value="1"/>
</dbReference>
<keyword evidence="3" id="KW-0804">Transcription</keyword>
<dbReference type="InterPro" id="IPR037923">
    <property type="entry name" value="HTH-like"/>
</dbReference>
<accession>A0A174ZU58</accession>
<dbReference type="InterPro" id="IPR020449">
    <property type="entry name" value="Tscrpt_reg_AraC-type_HTH"/>
</dbReference>
<name>A0A174ZU58_9FIRM</name>
<dbReference type="Pfam" id="PF12833">
    <property type="entry name" value="HTH_18"/>
    <property type="match status" value="1"/>
</dbReference>
<evidence type="ECO:0000313" key="6">
    <source>
        <dbReference type="Proteomes" id="UP000078383"/>
    </source>
</evidence>
<dbReference type="SUPFAM" id="SSF51215">
    <property type="entry name" value="Regulatory protein AraC"/>
    <property type="match status" value="1"/>
</dbReference>
<dbReference type="OrthoDB" id="1650670at2"/>
<dbReference type="PRINTS" id="PR00032">
    <property type="entry name" value="HTHARAC"/>
</dbReference>
<dbReference type="InterPro" id="IPR003313">
    <property type="entry name" value="AraC-bd"/>
</dbReference>
<proteinExistence type="predicted"/>
<dbReference type="InterPro" id="IPR018060">
    <property type="entry name" value="HTH_AraC"/>
</dbReference>
<feature type="domain" description="HTH araC/xylS-type" evidence="4">
    <location>
        <begin position="184"/>
        <end position="282"/>
    </location>
</feature>
<dbReference type="InterPro" id="IPR009057">
    <property type="entry name" value="Homeodomain-like_sf"/>
</dbReference>
<dbReference type="RefSeq" id="WP_015528364.1">
    <property type="nucleotide sequence ID" value="NZ_CAXTQR010000016.1"/>
</dbReference>
<organism evidence="5 6">
    <name type="scientific">[Ruminococcus] torques</name>
    <dbReference type="NCBI Taxonomy" id="33039"/>
    <lineage>
        <taxon>Bacteria</taxon>
        <taxon>Bacillati</taxon>
        <taxon>Bacillota</taxon>
        <taxon>Clostridia</taxon>
        <taxon>Lachnospirales</taxon>
        <taxon>Lachnospiraceae</taxon>
        <taxon>Mediterraneibacter</taxon>
    </lineage>
</organism>
<dbReference type="Gene3D" id="1.10.10.60">
    <property type="entry name" value="Homeodomain-like"/>
    <property type="match status" value="2"/>
</dbReference>
<dbReference type="AlphaFoldDB" id="A0A174ZU58"/>
<dbReference type="InterPro" id="IPR018062">
    <property type="entry name" value="HTH_AraC-typ_CS"/>
</dbReference>
<dbReference type="EMBL" id="CZBX01000006">
    <property type="protein sequence ID" value="CUQ87451.1"/>
    <property type="molecule type" value="Genomic_DNA"/>
</dbReference>
<dbReference type="PANTHER" id="PTHR43280">
    <property type="entry name" value="ARAC-FAMILY TRANSCRIPTIONAL REGULATOR"/>
    <property type="match status" value="1"/>
</dbReference>
<protein>
    <submittedName>
        <fullName evidence="5">Melibiose operon regulatory protein</fullName>
    </submittedName>
</protein>
<reference evidence="5 6" key="1">
    <citation type="submission" date="2015-09" db="EMBL/GenBank/DDBJ databases">
        <authorList>
            <consortium name="Pathogen Informatics"/>
        </authorList>
    </citation>
    <scope>NUCLEOTIDE SEQUENCE [LARGE SCALE GENOMIC DNA]</scope>
    <source>
        <strain evidence="5 6">2789STDY5834889</strain>
    </source>
</reference>
<dbReference type="SMART" id="SM00342">
    <property type="entry name" value="HTH_ARAC"/>
    <property type="match status" value="1"/>
</dbReference>
<dbReference type="GO" id="GO:0003700">
    <property type="term" value="F:DNA-binding transcription factor activity"/>
    <property type="evidence" value="ECO:0007669"/>
    <property type="project" value="InterPro"/>
</dbReference>